<evidence type="ECO:0000256" key="1">
    <source>
        <dbReference type="SAM" id="Coils"/>
    </source>
</evidence>
<sequence length="377" mass="39307">MKKLIENKPLIASVIAIFTVSTYLTGVSYGLPLPIPDITAISGQIQSVETAANGAFSALQGLAGTLGYAPGAGGGPLFNPGPGLSEAMATVDKLTADVSNMQEEYQNILINFDKISHLANSVEDAVDNINNLNNQINSAFNQIPQDLTASDVQTGSLQNAASGINSDINYESSEYGNIASAVSDENAYNPSVFVSGGSAGGQSGSLNKSDLENGSALFSQGAIFNSAENSGDPSENINCSSLDVGYTFDSSGNPVGGCTNLAGGFISDTASSGLYNAGLSAARAHKAELEGSEFMNEISGEALKNSSNYYAYQSSILTIMAEENASSLKNLGYMESQLKQIELDKSAEEIKKEHIGSVIMPQTNPTPGLNYYTKTTM</sequence>
<proteinExistence type="predicted"/>
<gene>
    <name evidence="2" type="ORF">EVJ48_05090</name>
</gene>
<comment type="caution">
    <text evidence="2">The sequence shown here is derived from an EMBL/GenBank/DDBJ whole genome shotgun (WGS) entry which is preliminary data.</text>
</comment>
<feature type="coiled-coil region" evidence="1">
    <location>
        <begin position="84"/>
        <end position="142"/>
    </location>
</feature>
<evidence type="ECO:0000313" key="2">
    <source>
        <dbReference type="EMBL" id="RZV39304.1"/>
    </source>
</evidence>
<evidence type="ECO:0000313" key="3">
    <source>
        <dbReference type="Proteomes" id="UP000322454"/>
    </source>
</evidence>
<dbReference type="EMBL" id="SHMQ01000011">
    <property type="protein sequence ID" value="RZV39304.1"/>
    <property type="molecule type" value="Genomic_DNA"/>
</dbReference>
<dbReference type="AlphaFoldDB" id="A0A520XDM1"/>
<keyword evidence="1" id="KW-0175">Coiled coil</keyword>
<accession>A0A520XDM1</accession>
<reference evidence="2 3" key="1">
    <citation type="submission" date="2019-01" db="EMBL/GenBank/DDBJ databases">
        <title>Insights into ecological role of a new deltaproteobacterial order Candidatus Sinidesulfobacterales (Sva0485) by metagenomics and metatranscriptomics.</title>
        <authorList>
            <person name="Tan S."/>
            <person name="Liu J."/>
            <person name="Fang Y."/>
            <person name="Hedlund B."/>
            <person name="Lian Z.-H."/>
            <person name="Huang L.-Y."/>
            <person name="Li J.-T."/>
            <person name="Huang L.-N."/>
            <person name="Li W.-J."/>
            <person name="Jiang H.-C."/>
            <person name="Dong H.-L."/>
            <person name="Shu W.-S."/>
        </authorList>
    </citation>
    <scope>NUCLEOTIDE SEQUENCE [LARGE SCALE GENOMIC DNA]</scope>
    <source>
        <strain evidence="2">AP4</strain>
    </source>
</reference>
<dbReference type="Proteomes" id="UP000322454">
    <property type="component" value="Unassembled WGS sequence"/>
</dbReference>
<organism evidence="2 3">
    <name type="scientific">Candidatus Acidulodesulfobacterium acidiphilum</name>
    <dbReference type="NCBI Taxonomy" id="2597224"/>
    <lineage>
        <taxon>Bacteria</taxon>
        <taxon>Deltaproteobacteria</taxon>
        <taxon>Candidatus Acidulodesulfobacterales</taxon>
        <taxon>Candidatus Acidulodesulfobacterium</taxon>
    </lineage>
</organism>
<protein>
    <submittedName>
        <fullName evidence="2">Uncharacterized protein</fullName>
    </submittedName>
</protein>
<dbReference type="Gene3D" id="1.20.1170.10">
    <property type="match status" value="1"/>
</dbReference>
<name>A0A520XDM1_9DELT</name>